<evidence type="ECO:0000313" key="2">
    <source>
        <dbReference type="Proteomes" id="UP000029736"/>
    </source>
</evidence>
<dbReference type="RefSeq" id="WP_044225677.1">
    <property type="nucleotide sequence ID" value="NZ_JBKAGJ010000013.1"/>
</dbReference>
<dbReference type="OrthoDB" id="288532at2"/>
<evidence type="ECO:0008006" key="3">
    <source>
        <dbReference type="Google" id="ProtNLM"/>
    </source>
</evidence>
<evidence type="ECO:0000313" key="1">
    <source>
        <dbReference type="EMBL" id="KGE86218.1"/>
    </source>
</evidence>
<dbReference type="GO" id="GO:0008146">
    <property type="term" value="F:sulfotransferase activity"/>
    <property type="evidence" value="ECO:0007669"/>
    <property type="project" value="InterPro"/>
</dbReference>
<dbReference type="STRING" id="1524460.IX84_22610"/>
<organism evidence="1 2">
    <name type="scientific">Phaeodactylibacter xiamenensis</name>
    <dbReference type="NCBI Taxonomy" id="1524460"/>
    <lineage>
        <taxon>Bacteria</taxon>
        <taxon>Pseudomonadati</taxon>
        <taxon>Bacteroidota</taxon>
        <taxon>Saprospiria</taxon>
        <taxon>Saprospirales</taxon>
        <taxon>Haliscomenobacteraceae</taxon>
        <taxon>Phaeodactylibacter</taxon>
    </lineage>
</organism>
<gene>
    <name evidence="1" type="ORF">IX84_22610</name>
</gene>
<dbReference type="AlphaFoldDB" id="A0A098S336"/>
<name>A0A098S336_9BACT</name>
<accession>A0A098S336</accession>
<dbReference type="Proteomes" id="UP000029736">
    <property type="component" value="Unassembled WGS sequence"/>
</dbReference>
<sequence length="211" mass="25198">MVINYKYRFCFFQIPRTGSTAIAETLVRECGSEYVGRRHSTIEEFLEVSSEDTRKYFTAAGVRNPLDSMVSKYFKIKNNHKNTVQYPKKKSTGRSLSQKRLHMAQDIFQNNHSFSSFFKKYGDQVRWFNPKHMATIQQVDYLIRFEHIQKDFDRFAEKTGMPKVEIPQINSTQNRERDFRSYFDEDIIPSVINLMEVHMDQLGYEFPKEWR</sequence>
<dbReference type="Pfam" id="PF03567">
    <property type="entry name" value="Sulfotransfer_2"/>
    <property type="match status" value="1"/>
</dbReference>
<dbReference type="InterPro" id="IPR005331">
    <property type="entry name" value="Sulfotransferase"/>
</dbReference>
<reference evidence="1 2" key="1">
    <citation type="journal article" date="2014" name="Int. J. Syst. Evol. Microbiol.">
        <title>Phaeodactylibacter xiamenensis gen. nov., sp. nov., a member of the family Saprospiraceae isolated from the marine alga Phaeodactylum tricornutum.</title>
        <authorList>
            <person name="Chen Z.Jr."/>
            <person name="Lei X."/>
            <person name="Lai Q."/>
            <person name="Li Y."/>
            <person name="Zhang B."/>
            <person name="Zhang J."/>
            <person name="Zhang H."/>
            <person name="Yang L."/>
            <person name="Zheng W."/>
            <person name="Tian Y."/>
            <person name="Yu Z."/>
            <person name="Xu H.Jr."/>
            <person name="Zheng T."/>
        </authorList>
    </citation>
    <scope>NUCLEOTIDE SEQUENCE [LARGE SCALE GENOMIC DNA]</scope>
    <source>
        <strain evidence="1 2">KD52</strain>
    </source>
</reference>
<dbReference type="EMBL" id="JPOS01000081">
    <property type="protein sequence ID" value="KGE86218.1"/>
    <property type="molecule type" value="Genomic_DNA"/>
</dbReference>
<dbReference type="GO" id="GO:0016020">
    <property type="term" value="C:membrane"/>
    <property type="evidence" value="ECO:0007669"/>
    <property type="project" value="InterPro"/>
</dbReference>
<dbReference type="InterPro" id="IPR027417">
    <property type="entry name" value="P-loop_NTPase"/>
</dbReference>
<dbReference type="SUPFAM" id="SSF52540">
    <property type="entry name" value="P-loop containing nucleoside triphosphate hydrolases"/>
    <property type="match status" value="1"/>
</dbReference>
<comment type="caution">
    <text evidence="1">The sequence shown here is derived from an EMBL/GenBank/DDBJ whole genome shotgun (WGS) entry which is preliminary data.</text>
</comment>
<protein>
    <recommendedName>
        <fullName evidence="3">Sulfotransferase domain-containing protein</fullName>
    </recommendedName>
</protein>
<proteinExistence type="predicted"/>
<keyword evidence="2" id="KW-1185">Reference proteome</keyword>